<proteinExistence type="predicted"/>
<comment type="caution">
    <text evidence="2">The sequence shown here is derived from an EMBL/GenBank/DDBJ whole genome shotgun (WGS) entry which is preliminary data.</text>
</comment>
<evidence type="ECO:0000259" key="1">
    <source>
        <dbReference type="Pfam" id="PF10128"/>
    </source>
</evidence>
<dbReference type="AlphaFoldDB" id="E6Q116"/>
<sequence>MKSTDAIVNVSEIKRSLDEARCGNGVARTTMMNLIVYNNEPEREEWVAQRVEGVASKYPTRIILLDGTTLGDAMTASVQPLIGGGSQSEIVRFGIIDCAPQTVRSLLDALTIPDVPEVLWWNGSTIGVEQLFEELARFALPAIVDSSGSSSDVENLREFIDLADALGSRPPIDLAYLRIRPVQEVLAGYFDDLTHRKQLPEIERLEVDAGSLAEAIYLRAWLGRVLHRSFEGSAVAFARKGQVRRVARCVLAGMGCSYEFVFDEPAHCAHVTAALGKKTHASSLPFVPLDTMSLVEKALLSGRIDPHYREILMLVASQLNVGATR</sequence>
<dbReference type="InterPro" id="IPR046801">
    <property type="entry name" value="OpcA_G6PD_N"/>
</dbReference>
<dbReference type="Pfam" id="PF10128">
    <property type="entry name" value="OpcA_G6PD_assem"/>
    <property type="match status" value="1"/>
</dbReference>
<evidence type="ECO:0000313" key="2">
    <source>
        <dbReference type="EMBL" id="CBI00876.1"/>
    </source>
</evidence>
<gene>
    <name evidence="2" type="ORF">CARN4_0224</name>
</gene>
<reference evidence="2" key="1">
    <citation type="submission" date="2009-10" db="EMBL/GenBank/DDBJ databases">
        <title>Diversity of trophic interactions inside an arsenic-rich microbial ecosystem.</title>
        <authorList>
            <person name="Bertin P.N."/>
            <person name="Heinrich-Salmeron A."/>
            <person name="Pelletier E."/>
            <person name="Goulhen-Chollet F."/>
            <person name="Arsene-Ploetze F."/>
            <person name="Gallien S."/>
            <person name="Calteau A."/>
            <person name="Vallenet D."/>
            <person name="Casiot C."/>
            <person name="Chane-Woon-Ming B."/>
            <person name="Giloteaux L."/>
            <person name="Barakat M."/>
            <person name="Bonnefoy V."/>
            <person name="Bruneel O."/>
            <person name="Chandler M."/>
            <person name="Cleiss J."/>
            <person name="Duran R."/>
            <person name="Elbaz-Poulichet F."/>
            <person name="Fonknechten N."/>
            <person name="Lauga B."/>
            <person name="Mornico D."/>
            <person name="Ortet P."/>
            <person name="Schaeffer C."/>
            <person name="Siguier P."/>
            <person name="Alexander Thil Smith A."/>
            <person name="Van Dorsselaer A."/>
            <person name="Weissenbach J."/>
            <person name="Medigue C."/>
            <person name="Le Paslier D."/>
        </authorList>
    </citation>
    <scope>NUCLEOTIDE SEQUENCE</scope>
</reference>
<dbReference type="EMBL" id="CABO01000007">
    <property type="protein sequence ID" value="CBI00876.1"/>
    <property type="molecule type" value="Genomic_DNA"/>
</dbReference>
<feature type="domain" description="Glucose-6-phosphate dehydrogenase assembly protein OpcA N-terminal" evidence="1">
    <location>
        <begin position="54"/>
        <end position="158"/>
    </location>
</feature>
<dbReference type="PANTHER" id="PTHR38658:SF1">
    <property type="entry name" value="OXPP CYCLE PROTEIN OPCA-RELATED"/>
    <property type="match status" value="1"/>
</dbReference>
<name>E6Q116_9ZZZZ</name>
<accession>E6Q116</accession>
<dbReference type="PANTHER" id="PTHR38658">
    <property type="entry name" value="OXPP CYCLE PROTEIN OPCA-RELATED"/>
    <property type="match status" value="1"/>
</dbReference>
<organism evidence="2">
    <name type="scientific">mine drainage metagenome</name>
    <dbReference type="NCBI Taxonomy" id="410659"/>
    <lineage>
        <taxon>unclassified sequences</taxon>
        <taxon>metagenomes</taxon>
        <taxon>ecological metagenomes</taxon>
    </lineage>
</organism>
<protein>
    <recommendedName>
        <fullName evidence="1">Glucose-6-phosphate dehydrogenase assembly protein OpcA N-terminal domain-containing protein</fullName>
    </recommendedName>
</protein>
<dbReference type="InterPro" id="IPR004555">
    <property type="entry name" value="G6PDH_assembly_OpcA"/>
</dbReference>